<feature type="modified residue" description="Phosphohistidine" evidence="9">
    <location>
        <position position="44"/>
    </location>
</feature>
<dbReference type="SMART" id="SM00387">
    <property type="entry name" value="HATPase_c"/>
    <property type="match status" value="1"/>
</dbReference>
<dbReference type="InterPro" id="IPR008207">
    <property type="entry name" value="Sig_transdc_His_kin_Hpt_dom"/>
</dbReference>
<evidence type="ECO:0000256" key="9">
    <source>
        <dbReference type="PROSITE-ProRule" id="PRU00110"/>
    </source>
</evidence>
<dbReference type="SUPFAM" id="SSF55874">
    <property type="entry name" value="ATPase domain of HSP90 chaperone/DNA topoisomerase II/histidine kinase"/>
    <property type="match status" value="1"/>
</dbReference>
<dbReference type="SMART" id="SM01231">
    <property type="entry name" value="H-kinase_dim"/>
    <property type="match status" value="1"/>
</dbReference>
<comment type="catalytic activity">
    <reaction evidence="1">
        <text>ATP + protein L-histidine = ADP + protein N-phospho-L-histidine.</text>
        <dbReference type="EC" id="2.7.13.3"/>
    </reaction>
</comment>
<proteinExistence type="predicted"/>
<dbReference type="InterPro" id="IPR036890">
    <property type="entry name" value="HATPase_C_sf"/>
</dbReference>
<dbReference type="CDD" id="cd00088">
    <property type="entry name" value="HPT"/>
    <property type="match status" value="1"/>
</dbReference>
<dbReference type="GO" id="GO:0000155">
    <property type="term" value="F:phosphorelay sensor kinase activity"/>
    <property type="evidence" value="ECO:0007669"/>
    <property type="project" value="InterPro"/>
</dbReference>
<evidence type="ECO:0000313" key="14">
    <source>
        <dbReference type="EMBL" id="SMQ63010.1"/>
    </source>
</evidence>
<dbReference type="GO" id="GO:0006935">
    <property type="term" value="P:chemotaxis"/>
    <property type="evidence" value="ECO:0007669"/>
    <property type="project" value="InterPro"/>
</dbReference>
<dbReference type="SUPFAM" id="SSF50341">
    <property type="entry name" value="CheW-like"/>
    <property type="match status" value="1"/>
</dbReference>
<feature type="domain" description="CheW-like" evidence="12">
    <location>
        <begin position="405"/>
        <end position="541"/>
    </location>
</feature>
<dbReference type="Pfam" id="PF01627">
    <property type="entry name" value="Hpt"/>
    <property type="match status" value="1"/>
</dbReference>
<dbReference type="EMBL" id="FXWG01000001">
    <property type="protein sequence ID" value="SMQ63010.1"/>
    <property type="molecule type" value="Genomic_DNA"/>
</dbReference>
<dbReference type="PANTHER" id="PTHR43395:SF1">
    <property type="entry name" value="CHEMOTAXIS PROTEIN CHEA"/>
    <property type="match status" value="1"/>
</dbReference>
<dbReference type="InterPro" id="IPR002545">
    <property type="entry name" value="CheW-lke_dom"/>
</dbReference>
<dbReference type="PROSITE" id="PS50851">
    <property type="entry name" value="CHEW"/>
    <property type="match status" value="1"/>
</dbReference>
<keyword evidence="7" id="KW-0902">Two-component regulatory system</keyword>
<evidence type="ECO:0000256" key="5">
    <source>
        <dbReference type="ARBA" id="ARBA00022679"/>
    </source>
</evidence>
<keyword evidence="15" id="KW-1185">Reference proteome</keyword>
<dbReference type="SMART" id="SM00073">
    <property type="entry name" value="HPT"/>
    <property type="match status" value="1"/>
</dbReference>
<sequence>MDDLLTEFVAETREMLEASEGEIIAWETDPSDRARLDAIFRFVHTVKGNCGFFDFPHLEKLSHAAEDVLAEVRAGRRKPDAALVTAVLAVIDRISEMVDAIEKGEEIAEESRDVSLIAALEADAGSDDGFEEVAASHSEEAGPARKTENGSSTPRTIRLPVDLLDRVMSGVSDMVLARNDLGHRLREAGNQPTIDGPFERLNAILNDVRDAVTRMRMQRIEHLFGAFPRLVRDLSNELGKQVMIDLEGGDVELDREMIEMIRDPLTHIIRNAIDHGIEPPSERLKAGKREIGILGISARQAGNKISIFVTDDGGGLNVQKIGDKAVANGLITASQRDKMSREEIVQFVFEPGLSTADKVSAVSGRGVGLDVVRDNLEKIGGSIKVASTEGEGTRFFLQIPLTLSIISGLTVEVEGQRFAIPQSYVEEIVHLGTDGIEFANVGGTKLVDFRNQRTPCLSLADAIGLEHALAPNQRTCVMLKLASGDLFALEVDRILAITDLVVKPLPPAIMASELYAGSTLLDDGKPILLLDVPQIALNSGLVGETRSSFSRVIEDVVEVHAENGVRAMLFTDLEGRRRAVRLELVQRIETVTQDAVTTEKGTARVVVDDEILPLAGLEGEPETGSKLRMLRLSDGSSDVLLAVTKVEDAITLDQELVEVDDDETLEAMTLVNGQSIGLIDGHRLFARYGKVPRRVAALTCRLPQDEWAQRILAPLLDSAGYKVADAQDTTVDIAIVLDDEGNASNEDDTASPVIRLRSQPDDEVAEQEREASIYRYDRAGLLAALRQIKKGVAA</sequence>
<accession>A0A1Y6EPV9</accession>
<evidence type="ECO:0000256" key="4">
    <source>
        <dbReference type="ARBA" id="ARBA00022553"/>
    </source>
</evidence>
<evidence type="ECO:0000256" key="7">
    <source>
        <dbReference type="ARBA" id="ARBA00023012"/>
    </source>
</evidence>
<dbReference type="PROSITE" id="PS50109">
    <property type="entry name" value="HIS_KIN"/>
    <property type="match status" value="1"/>
</dbReference>
<dbReference type="SUPFAM" id="SSF47226">
    <property type="entry name" value="Histidine-containing phosphotransfer domain, HPT domain"/>
    <property type="match status" value="1"/>
</dbReference>
<dbReference type="InterPro" id="IPR051315">
    <property type="entry name" value="Bact_Chemotaxis_CheA"/>
</dbReference>
<reference evidence="15" key="1">
    <citation type="submission" date="2017-04" db="EMBL/GenBank/DDBJ databases">
        <authorList>
            <person name="Varghese N."/>
            <person name="Submissions S."/>
        </authorList>
    </citation>
    <scope>NUCLEOTIDE SEQUENCE [LARGE SCALE GENOMIC DNA]</scope>
</reference>
<dbReference type="Pfam" id="PF02518">
    <property type="entry name" value="HATPase_c"/>
    <property type="match status" value="1"/>
</dbReference>
<comment type="function">
    <text evidence="8">Involved in the transmission of sensory signals from the chemoreceptors to the flagellar motors. CheA is autophosphorylated; it can transfer its phosphate group to either CheB or CheY.</text>
</comment>
<dbReference type="InterPro" id="IPR005467">
    <property type="entry name" value="His_kinase_dom"/>
</dbReference>
<dbReference type="FunFam" id="3.30.565.10:FF:000016">
    <property type="entry name" value="Chemotaxis protein CheA, putative"/>
    <property type="match status" value="1"/>
</dbReference>
<evidence type="ECO:0000256" key="3">
    <source>
        <dbReference type="ARBA" id="ARBA00021495"/>
    </source>
</evidence>
<dbReference type="PROSITE" id="PS50894">
    <property type="entry name" value="HPT"/>
    <property type="match status" value="1"/>
</dbReference>
<dbReference type="AlphaFoldDB" id="A0A1Y6EPV9"/>
<dbReference type="GO" id="GO:0005737">
    <property type="term" value="C:cytoplasm"/>
    <property type="evidence" value="ECO:0007669"/>
    <property type="project" value="InterPro"/>
</dbReference>
<evidence type="ECO:0000256" key="8">
    <source>
        <dbReference type="ARBA" id="ARBA00035100"/>
    </source>
</evidence>
<evidence type="ECO:0000256" key="6">
    <source>
        <dbReference type="ARBA" id="ARBA00022777"/>
    </source>
</evidence>
<evidence type="ECO:0000259" key="13">
    <source>
        <dbReference type="PROSITE" id="PS50894"/>
    </source>
</evidence>
<dbReference type="InterPro" id="IPR004105">
    <property type="entry name" value="CheA-like_dim"/>
</dbReference>
<dbReference type="EC" id="2.7.13.3" evidence="2"/>
<dbReference type="Gene3D" id="1.20.120.160">
    <property type="entry name" value="HPT domain"/>
    <property type="match status" value="1"/>
</dbReference>
<organism evidence="14 15">
    <name type="scientific">Altererythrobacter xiamenensis</name>
    <dbReference type="NCBI Taxonomy" id="1316679"/>
    <lineage>
        <taxon>Bacteria</taxon>
        <taxon>Pseudomonadati</taxon>
        <taxon>Pseudomonadota</taxon>
        <taxon>Alphaproteobacteria</taxon>
        <taxon>Sphingomonadales</taxon>
        <taxon>Erythrobacteraceae</taxon>
        <taxon>Altererythrobacter</taxon>
    </lineage>
</organism>
<dbReference type="Gene3D" id="3.30.565.10">
    <property type="entry name" value="Histidine kinase-like ATPase, C-terminal domain"/>
    <property type="match status" value="1"/>
</dbReference>
<dbReference type="InterPro" id="IPR036061">
    <property type="entry name" value="CheW-like_dom_sf"/>
</dbReference>
<evidence type="ECO:0000259" key="11">
    <source>
        <dbReference type="PROSITE" id="PS50109"/>
    </source>
</evidence>
<dbReference type="InterPro" id="IPR003594">
    <property type="entry name" value="HATPase_dom"/>
</dbReference>
<dbReference type="OrthoDB" id="9803176at2"/>
<dbReference type="InterPro" id="IPR036641">
    <property type="entry name" value="HPT_dom_sf"/>
</dbReference>
<dbReference type="SMART" id="SM00260">
    <property type="entry name" value="CheW"/>
    <property type="match status" value="1"/>
</dbReference>
<feature type="domain" description="Histidine kinase" evidence="11">
    <location>
        <begin position="199"/>
        <end position="403"/>
    </location>
</feature>
<dbReference type="Gene3D" id="2.30.30.40">
    <property type="entry name" value="SH3 Domains"/>
    <property type="match status" value="1"/>
</dbReference>
<dbReference type="PANTHER" id="PTHR43395">
    <property type="entry name" value="SENSOR HISTIDINE KINASE CHEA"/>
    <property type="match status" value="1"/>
</dbReference>
<dbReference type="Pfam" id="PF02895">
    <property type="entry name" value="H-kinase_dim"/>
    <property type="match status" value="1"/>
</dbReference>
<evidence type="ECO:0000259" key="12">
    <source>
        <dbReference type="PROSITE" id="PS50851"/>
    </source>
</evidence>
<dbReference type="Gene3D" id="1.10.287.560">
    <property type="entry name" value="Histidine kinase CheA-like, homodimeric domain"/>
    <property type="match status" value="1"/>
</dbReference>
<keyword evidence="4 9" id="KW-0597">Phosphoprotein</keyword>
<feature type="compositionally biased region" description="Basic and acidic residues" evidence="10">
    <location>
        <begin position="137"/>
        <end position="148"/>
    </location>
</feature>
<dbReference type="RefSeq" id="WP_086436674.1">
    <property type="nucleotide sequence ID" value="NZ_FXWG01000001.1"/>
</dbReference>
<dbReference type="Pfam" id="PF01584">
    <property type="entry name" value="CheW"/>
    <property type="match status" value="1"/>
</dbReference>
<gene>
    <name evidence="14" type="ORF">SAMN06297468_0785</name>
</gene>
<dbReference type="Proteomes" id="UP000194420">
    <property type="component" value="Unassembled WGS sequence"/>
</dbReference>
<evidence type="ECO:0000256" key="1">
    <source>
        <dbReference type="ARBA" id="ARBA00000085"/>
    </source>
</evidence>
<evidence type="ECO:0000256" key="2">
    <source>
        <dbReference type="ARBA" id="ARBA00012438"/>
    </source>
</evidence>
<dbReference type="SUPFAM" id="SSF47384">
    <property type="entry name" value="Homodimeric domain of signal transducing histidine kinase"/>
    <property type="match status" value="1"/>
</dbReference>
<protein>
    <recommendedName>
        <fullName evidence="3">Chemotaxis protein CheA</fullName>
        <ecNumber evidence="2">2.7.13.3</ecNumber>
    </recommendedName>
</protein>
<feature type="region of interest" description="Disordered" evidence="10">
    <location>
        <begin position="130"/>
        <end position="154"/>
    </location>
</feature>
<dbReference type="InterPro" id="IPR036097">
    <property type="entry name" value="HisK_dim/P_sf"/>
</dbReference>
<keyword evidence="6 14" id="KW-0418">Kinase</keyword>
<evidence type="ECO:0000256" key="10">
    <source>
        <dbReference type="SAM" id="MobiDB-lite"/>
    </source>
</evidence>
<feature type="domain" description="HPt" evidence="13">
    <location>
        <begin position="1"/>
        <end position="101"/>
    </location>
</feature>
<keyword evidence="5" id="KW-0808">Transferase</keyword>
<dbReference type="PRINTS" id="PR00344">
    <property type="entry name" value="BCTRLSENSOR"/>
</dbReference>
<evidence type="ECO:0000313" key="15">
    <source>
        <dbReference type="Proteomes" id="UP000194420"/>
    </source>
</evidence>
<dbReference type="InterPro" id="IPR037006">
    <property type="entry name" value="CheA-like_homodim_sf"/>
</dbReference>
<dbReference type="InterPro" id="IPR004358">
    <property type="entry name" value="Sig_transdc_His_kin-like_C"/>
</dbReference>
<name>A0A1Y6EPV9_9SPHN</name>